<dbReference type="PANTHER" id="PTHR13139">
    <property type="entry name" value="RING FINGER AND CCCH-TYPE ZINC FINGER DOMAIN-CONTAINING PROTEIN"/>
    <property type="match status" value="1"/>
</dbReference>
<feature type="domain" description="Roquin II" evidence="1">
    <location>
        <begin position="266"/>
        <end position="301"/>
    </location>
</feature>
<evidence type="ECO:0000259" key="1">
    <source>
        <dbReference type="Pfam" id="PF18386"/>
    </source>
</evidence>
<dbReference type="AlphaFoldDB" id="A0A815A5Y2"/>
<dbReference type="GO" id="GO:0010494">
    <property type="term" value="C:cytoplasmic stress granule"/>
    <property type="evidence" value="ECO:0007669"/>
    <property type="project" value="TreeGrafter"/>
</dbReference>
<dbReference type="InterPro" id="IPR052249">
    <property type="entry name" value="Roquin_domain"/>
</dbReference>
<proteinExistence type="predicted"/>
<dbReference type="Pfam" id="PF18386">
    <property type="entry name" value="ROQ_II"/>
    <property type="match status" value="1"/>
</dbReference>
<sequence length="465" mass="54573">MSQSDQSIEQYYVEFLRCAKCLHYFEFENSQCFDIIRNETNCPPNQISNEIKHTTSDQLITNYPLLLILCDPSKLPKDNEERYGECPLYMKLDNGTKLNFYHIEKLLCDISFVINPIINDKQCQSIFNRSMIRNIFNLLNCQYIGHEGRLKVLKAIHRLGERICIDFILHHKSFRQVIDDFRSTIGLPDDEFLESAMHENVLRSILLFFEYRSALSLEEIVISVSEVRSTYKEKNVQQIVQLLSDAFCFQRVRGLHHRLLIQLEQNFQNYESLRNAYDVQFIRSAIVYGFNTSPEVWSKLLAITSTRVTTQQPQLYYRPINNTFNLVANEKVFREWDYTDNLCCCNGSYHTVLTDIRLLTRYQEYIGCANDSESSHTDSAIFLRDIDQIRECRGEQPTFFFLLWITLICAWPCYICRRIFCPKPKCLEVFGRFGSELVRLKKEDMSAAQVDLSTAVINSKLVGRY</sequence>
<dbReference type="GO" id="GO:0035613">
    <property type="term" value="F:RNA stem-loop binding"/>
    <property type="evidence" value="ECO:0007669"/>
    <property type="project" value="TreeGrafter"/>
</dbReference>
<accession>A0A815A5Y2</accession>
<dbReference type="Gene3D" id="1.20.120.1790">
    <property type="match status" value="1"/>
</dbReference>
<protein>
    <recommendedName>
        <fullName evidence="1">Roquin II domain-containing protein</fullName>
    </recommendedName>
</protein>
<gene>
    <name evidence="2" type="ORF">ZHD862_LOCUS25585</name>
</gene>
<dbReference type="InterPro" id="IPR041523">
    <property type="entry name" value="ROQ_II"/>
</dbReference>
<dbReference type="GO" id="GO:0003725">
    <property type="term" value="F:double-stranded RNA binding"/>
    <property type="evidence" value="ECO:0007669"/>
    <property type="project" value="TreeGrafter"/>
</dbReference>
<dbReference type="GO" id="GO:0003729">
    <property type="term" value="F:mRNA binding"/>
    <property type="evidence" value="ECO:0007669"/>
    <property type="project" value="TreeGrafter"/>
</dbReference>
<evidence type="ECO:0000313" key="3">
    <source>
        <dbReference type="Proteomes" id="UP000663864"/>
    </source>
</evidence>
<organism evidence="2 3">
    <name type="scientific">Rotaria sordida</name>
    <dbReference type="NCBI Taxonomy" id="392033"/>
    <lineage>
        <taxon>Eukaryota</taxon>
        <taxon>Metazoa</taxon>
        <taxon>Spiralia</taxon>
        <taxon>Gnathifera</taxon>
        <taxon>Rotifera</taxon>
        <taxon>Eurotatoria</taxon>
        <taxon>Bdelloidea</taxon>
        <taxon>Philodinida</taxon>
        <taxon>Philodinidae</taxon>
        <taxon>Rotaria</taxon>
    </lineage>
</organism>
<dbReference type="PANTHER" id="PTHR13139:SF54">
    <property type="entry name" value="RING-TYPE E3 UBIQUITIN TRANSFERASE"/>
    <property type="match status" value="1"/>
</dbReference>
<comment type="caution">
    <text evidence="2">The sequence shown here is derived from an EMBL/GenBank/DDBJ whole genome shotgun (WGS) entry which is preliminary data.</text>
</comment>
<dbReference type="GO" id="GO:0006511">
    <property type="term" value="P:ubiquitin-dependent protein catabolic process"/>
    <property type="evidence" value="ECO:0007669"/>
    <property type="project" value="TreeGrafter"/>
</dbReference>
<name>A0A815A5Y2_9BILA</name>
<dbReference type="GO" id="GO:0000209">
    <property type="term" value="P:protein polyubiquitination"/>
    <property type="evidence" value="ECO:0007669"/>
    <property type="project" value="TreeGrafter"/>
</dbReference>
<dbReference type="GO" id="GO:0061630">
    <property type="term" value="F:ubiquitin protein ligase activity"/>
    <property type="evidence" value="ECO:0007669"/>
    <property type="project" value="TreeGrafter"/>
</dbReference>
<evidence type="ECO:0000313" key="2">
    <source>
        <dbReference type="EMBL" id="CAF1254849.1"/>
    </source>
</evidence>
<reference evidence="2" key="1">
    <citation type="submission" date="2021-02" db="EMBL/GenBank/DDBJ databases">
        <authorList>
            <person name="Nowell W R."/>
        </authorList>
    </citation>
    <scope>NUCLEOTIDE SEQUENCE</scope>
</reference>
<dbReference type="Proteomes" id="UP000663864">
    <property type="component" value="Unassembled WGS sequence"/>
</dbReference>
<dbReference type="EMBL" id="CAJNOT010001837">
    <property type="protein sequence ID" value="CAF1254849.1"/>
    <property type="molecule type" value="Genomic_DNA"/>
</dbReference>
<dbReference type="GO" id="GO:0000288">
    <property type="term" value="P:nuclear-transcribed mRNA catabolic process, deadenylation-dependent decay"/>
    <property type="evidence" value="ECO:0007669"/>
    <property type="project" value="TreeGrafter"/>
</dbReference>